<name>A0A383BPH9_9ZZZZ</name>
<gene>
    <name evidence="4" type="ORF">METZ01_LOCUS474557</name>
</gene>
<organism evidence="4">
    <name type="scientific">marine metagenome</name>
    <dbReference type="NCBI Taxonomy" id="408172"/>
    <lineage>
        <taxon>unclassified sequences</taxon>
        <taxon>metagenomes</taxon>
        <taxon>ecological metagenomes</taxon>
    </lineage>
</organism>
<feature type="domain" description="Sulfatase N-terminal" evidence="3">
    <location>
        <begin position="27"/>
        <end position="214"/>
    </location>
</feature>
<evidence type="ECO:0000313" key="4">
    <source>
        <dbReference type="EMBL" id="SVE21703.1"/>
    </source>
</evidence>
<dbReference type="PANTHER" id="PTHR42693:SF53">
    <property type="entry name" value="ENDO-4-O-SULFATASE"/>
    <property type="match status" value="1"/>
</dbReference>
<accession>A0A383BPH9</accession>
<feature type="non-terminal residue" evidence="4">
    <location>
        <position position="221"/>
    </location>
</feature>
<dbReference type="InterPro" id="IPR017850">
    <property type="entry name" value="Alkaline_phosphatase_core_sf"/>
</dbReference>
<evidence type="ECO:0000256" key="1">
    <source>
        <dbReference type="ARBA" id="ARBA00008779"/>
    </source>
</evidence>
<dbReference type="InterPro" id="IPR050738">
    <property type="entry name" value="Sulfatase"/>
</dbReference>
<evidence type="ECO:0000259" key="3">
    <source>
        <dbReference type="Pfam" id="PF00884"/>
    </source>
</evidence>
<evidence type="ECO:0000256" key="2">
    <source>
        <dbReference type="ARBA" id="ARBA00022801"/>
    </source>
</evidence>
<dbReference type="SUPFAM" id="SSF53649">
    <property type="entry name" value="Alkaline phosphatase-like"/>
    <property type="match status" value="1"/>
</dbReference>
<dbReference type="Gene3D" id="3.40.720.10">
    <property type="entry name" value="Alkaline Phosphatase, subunit A"/>
    <property type="match status" value="1"/>
</dbReference>
<comment type="similarity">
    <text evidence="1">Belongs to the sulfatase family.</text>
</comment>
<dbReference type="PANTHER" id="PTHR42693">
    <property type="entry name" value="ARYLSULFATASE FAMILY MEMBER"/>
    <property type="match status" value="1"/>
</dbReference>
<dbReference type="EMBL" id="UINC01202068">
    <property type="protein sequence ID" value="SVE21703.1"/>
    <property type="molecule type" value="Genomic_DNA"/>
</dbReference>
<dbReference type="InterPro" id="IPR000917">
    <property type="entry name" value="Sulfatase_N"/>
</dbReference>
<dbReference type="GO" id="GO:0004065">
    <property type="term" value="F:arylsulfatase activity"/>
    <property type="evidence" value="ECO:0007669"/>
    <property type="project" value="TreeGrafter"/>
</dbReference>
<reference evidence="4" key="1">
    <citation type="submission" date="2018-05" db="EMBL/GenBank/DDBJ databases">
        <authorList>
            <person name="Lanie J.A."/>
            <person name="Ng W.-L."/>
            <person name="Kazmierczak K.M."/>
            <person name="Andrzejewski T.M."/>
            <person name="Davidsen T.M."/>
            <person name="Wayne K.J."/>
            <person name="Tettelin H."/>
            <person name="Glass J.I."/>
            <person name="Rusch D."/>
            <person name="Podicherti R."/>
            <person name="Tsui H.-C.T."/>
            <person name="Winkler M.E."/>
        </authorList>
    </citation>
    <scope>NUCLEOTIDE SEQUENCE</scope>
</reference>
<dbReference type="AlphaFoldDB" id="A0A383BPH9"/>
<dbReference type="Pfam" id="PF00884">
    <property type="entry name" value="Sulfatase"/>
    <property type="match status" value="1"/>
</dbReference>
<keyword evidence="2" id="KW-0378">Hydrolase</keyword>
<protein>
    <recommendedName>
        <fullName evidence="3">Sulfatase N-terminal domain-containing protein</fullName>
    </recommendedName>
</protein>
<sequence>MKYILFLTLTSISLIGAKVPPEIVLQPNIVLIMADDVGCEPIGAYGGERWKTPHIDALAKGGMRFDYCFSMPVCHPTRICLMTGKYPFRLKSGWGSFPKVEEKKTVAQVLKKAGYATAIAGKWQLCLMKKDTEQPARMGFDQWSVFGWHEGARFHEPMIYEDGRLRTDTKGKYGPNLYVDFLGRFMEKSSEAKKPFFAYYSMALAHDVTDDIPKQVPYVPG</sequence>
<proteinExistence type="inferred from homology"/>